<keyword evidence="2" id="KW-1185">Reference proteome</keyword>
<sequence length="90" mass="10456">MKLKHTRIQSTLASFPSTSWSHSHLRLRFISARLSLISVLILLVSEAQDIHKIWLISISYPVVLLHHRTRLFSIVIEPQQWSEMPTSINN</sequence>
<dbReference type="AlphaFoldDB" id="A0A0N0DFE6"/>
<dbReference type="EMBL" id="JXCE01000064">
    <property type="protein sequence ID" value="KPA42464.1"/>
    <property type="molecule type" value="Genomic_DNA"/>
</dbReference>
<name>A0A0N0DFE6_FUSLA</name>
<proteinExistence type="predicted"/>
<evidence type="ECO:0000313" key="1">
    <source>
        <dbReference type="EMBL" id="KPA42464.1"/>
    </source>
</evidence>
<reference evidence="1 2" key="1">
    <citation type="submission" date="2015-04" db="EMBL/GenBank/DDBJ databases">
        <title>The draft genome sequence of Fusarium langsethiae, a T-2/HT-2 mycotoxin producer.</title>
        <authorList>
            <person name="Lysoe E."/>
            <person name="Divon H.H."/>
            <person name="Terzi V."/>
            <person name="Orru L."/>
            <person name="Lamontanara A."/>
            <person name="Kolseth A.-K."/>
            <person name="Frandsen R.J."/>
            <person name="Nielsen K."/>
            <person name="Thrane U."/>
        </authorList>
    </citation>
    <scope>NUCLEOTIDE SEQUENCE [LARGE SCALE GENOMIC DNA]</scope>
    <source>
        <strain evidence="1 2">Fl201059</strain>
    </source>
</reference>
<gene>
    <name evidence="1" type="ORF">FLAG1_04632</name>
</gene>
<comment type="caution">
    <text evidence="1">The sequence shown here is derived from an EMBL/GenBank/DDBJ whole genome shotgun (WGS) entry which is preliminary data.</text>
</comment>
<evidence type="ECO:0000313" key="2">
    <source>
        <dbReference type="Proteomes" id="UP000037904"/>
    </source>
</evidence>
<dbReference type="Proteomes" id="UP000037904">
    <property type="component" value="Unassembled WGS sequence"/>
</dbReference>
<accession>A0A0N0DFE6</accession>
<protein>
    <submittedName>
        <fullName evidence="1">Uncharacterized protein</fullName>
    </submittedName>
</protein>
<organism evidence="1 2">
    <name type="scientific">Fusarium langsethiae</name>
    <dbReference type="NCBI Taxonomy" id="179993"/>
    <lineage>
        <taxon>Eukaryota</taxon>
        <taxon>Fungi</taxon>
        <taxon>Dikarya</taxon>
        <taxon>Ascomycota</taxon>
        <taxon>Pezizomycotina</taxon>
        <taxon>Sordariomycetes</taxon>
        <taxon>Hypocreomycetidae</taxon>
        <taxon>Hypocreales</taxon>
        <taxon>Nectriaceae</taxon>
        <taxon>Fusarium</taxon>
    </lineage>
</organism>